<dbReference type="AlphaFoldDB" id="A0A914YBW5"/>
<organism evidence="2 3">
    <name type="scientific">Panagrolaimus superbus</name>
    <dbReference type="NCBI Taxonomy" id="310955"/>
    <lineage>
        <taxon>Eukaryota</taxon>
        <taxon>Metazoa</taxon>
        <taxon>Ecdysozoa</taxon>
        <taxon>Nematoda</taxon>
        <taxon>Chromadorea</taxon>
        <taxon>Rhabditida</taxon>
        <taxon>Tylenchina</taxon>
        <taxon>Panagrolaimomorpha</taxon>
        <taxon>Panagrolaimoidea</taxon>
        <taxon>Panagrolaimidae</taxon>
        <taxon>Panagrolaimus</taxon>
    </lineage>
</organism>
<reference evidence="3" key="1">
    <citation type="submission" date="2022-11" db="UniProtKB">
        <authorList>
            <consortium name="WormBaseParasite"/>
        </authorList>
    </citation>
    <scope>IDENTIFICATION</scope>
</reference>
<evidence type="ECO:0000256" key="1">
    <source>
        <dbReference type="SAM" id="MobiDB-lite"/>
    </source>
</evidence>
<protein>
    <submittedName>
        <fullName evidence="3">Uncharacterized protein</fullName>
    </submittedName>
</protein>
<proteinExistence type="predicted"/>
<dbReference type="Proteomes" id="UP000887577">
    <property type="component" value="Unplaced"/>
</dbReference>
<evidence type="ECO:0000313" key="2">
    <source>
        <dbReference type="Proteomes" id="UP000887577"/>
    </source>
</evidence>
<dbReference type="InterPro" id="IPR006954">
    <property type="entry name" value="Mlt-10-like"/>
</dbReference>
<keyword evidence="2" id="KW-1185">Reference proteome</keyword>
<dbReference type="WBParaSite" id="PSU_v2.g17698.t1">
    <property type="protein sequence ID" value="PSU_v2.g17698.t1"/>
    <property type="gene ID" value="PSU_v2.g17698"/>
</dbReference>
<feature type="region of interest" description="Disordered" evidence="1">
    <location>
        <begin position="92"/>
        <end position="112"/>
    </location>
</feature>
<accession>A0A914YBW5</accession>
<feature type="compositionally biased region" description="Acidic residues" evidence="1">
    <location>
        <begin position="95"/>
        <end position="112"/>
    </location>
</feature>
<evidence type="ECO:0000313" key="3">
    <source>
        <dbReference type="WBParaSite" id="PSU_v2.g17698.t1"/>
    </source>
</evidence>
<name>A0A914YBW5_9BILA</name>
<dbReference type="Pfam" id="PF04870">
    <property type="entry name" value="Moulting_cycle"/>
    <property type="match status" value="1"/>
</dbReference>
<sequence length="112" mass="12858">MKEQSPLEEMAFKFLDRNGAPPRVRDMDDMMKKIFSDKDFRDAERKKANEGSPHRKILQLMRDGIKIAFSAAGKNTSNFDDKNLKVMSPKLFSVTDDDNGEEGEDDDPVRFI</sequence>